<reference evidence="1" key="1">
    <citation type="journal article" date="2020" name="BMC Genomics">
        <title>Correction to: Identification and distribution of gene clusters required for synthesis of sphingolipid metabolism inhibitors in diverse species of the filamentous fungus Fusarium.</title>
        <authorList>
            <person name="Kim H.S."/>
            <person name="Lohmar J.M."/>
            <person name="Busman M."/>
            <person name="Brown D.W."/>
            <person name="Naumann T.A."/>
            <person name="Divon H.H."/>
            <person name="Lysoe E."/>
            <person name="Uhlig S."/>
            <person name="Proctor R.H."/>
        </authorList>
    </citation>
    <scope>NUCLEOTIDE SEQUENCE</scope>
    <source>
        <strain evidence="1">NRRL 45417</strain>
    </source>
</reference>
<gene>
    <name evidence="1" type="ORF">FGADI_4463</name>
</gene>
<accession>A0A8H4WZ98</accession>
<evidence type="ECO:0000313" key="1">
    <source>
        <dbReference type="EMBL" id="KAF4955490.1"/>
    </source>
</evidence>
<comment type="caution">
    <text evidence="1">The sequence shown here is derived from an EMBL/GenBank/DDBJ whole genome shotgun (WGS) entry which is preliminary data.</text>
</comment>
<sequence>MTGHSADHVLGTSRRFHIAPQHRAGSYLDAREDELIVGLSSYQSMLTIYCGMEREVKSLGLYESSKFLCGLFDARHCALLLMGHFELHHQAQPPPNGNRSFRPAFALVFGTVYNAG</sequence>
<organism evidence="1 2">
    <name type="scientific">Fusarium gaditjirri</name>
    <dbReference type="NCBI Taxonomy" id="282569"/>
    <lineage>
        <taxon>Eukaryota</taxon>
        <taxon>Fungi</taxon>
        <taxon>Dikarya</taxon>
        <taxon>Ascomycota</taxon>
        <taxon>Pezizomycotina</taxon>
        <taxon>Sordariomycetes</taxon>
        <taxon>Hypocreomycetidae</taxon>
        <taxon>Hypocreales</taxon>
        <taxon>Nectriaceae</taxon>
        <taxon>Fusarium</taxon>
        <taxon>Fusarium nisikadoi species complex</taxon>
    </lineage>
</organism>
<proteinExistence type="predicted"/>
<dbReference type="EMBL" id="JABFAI010000098">
    <property type="protein sequence ID" value="KAF4955490.1"/>
    <property type="molecule type" value="Genomic_DNA"/>
</dbReference>
<dbReference type="OrthoDB" id="10402669at2759"/>
<keyword evidence="2" id="KW-1185">Reference proteome</keyword>
<reference evidence="1" key="2">
    <citation type="submission" date="2020-05" db="EMBL/GenBank/DDBJ databases">
        <authorList>
            <person name="Kim H.-S."/>
            <person name="Proctor R.H."/>
            <person name="Brown D.W."/>
        </authorList>
    </citation>
    <scope>NUCLEOTIDE SEQUENCE</scope>
    <source>
        <strain evidence="1">NRRL 45417</strain>
    </source>
</reference>
<protein>
    <submittedName>
        <fullName evidence="1">Uncharacterized protein</fullName>
    </submittedName>
</protein>
<dbReference type="AlphaFoldDB" id="A0A8H4WZ98"/>
<name>A0A8H4WZ98_9HYPO</name>
<evidence type="ECO:0000313" key="2">
    <source>
        <dbReference type="Proteomes" id="UP000604273"/>
    </source>
</evidence>
<dbReference type="Proteomes" id="UP000604273">
    <property type="component" value="Unassembled WGS sequence"/>
</dbReference>